<organism evidence="1">
    <name type="scientific">marine sediment metagenome</name>
    <dbReference type="NCBI Taxonomy" id="412755"/>
    <lineage>
        <taxon>unclassified sequences</taxon>
        <taxon>metagenomes</taxon>
        <taxon>ecological metagenomes</taxon>
    </lineage>
</organism>
<feature type="non-terminal residue" evidence="1">
    <location>
        <position position="1"/>
    </location>
</feature>
<dbReference type="AlphaFoldDB" id="X1U459"/>
<gene>
    <name evidence="1" type="ORF">S12H4_47667</name>
</gene>
<comment type="caution">
    <text evidence="1">The sequence shown here is derived from an EMBL/GenBank/DDBJ whole genome shotgun (WGS) entry which is preliminary data.</text>
</comment>
<dbReference type="EMBL" id="BARW01029704">
    <property type="protein sequence ID" value="GAJ12363.1"/>
    <property type="molecule type" value="Genomic_DNA"/>
</dbReference>
<evidence type="ECO:0000313" key="1">
    <source>
        <dbReference type="EMBL" id="GAJ12363.1"/>
    </source>
</evidence>
<accession>X1U459</accession>
<name>X1U459_9ZZZZ</name>
<sequence length="33" mass="3984">VSVETYDKMDRKLNELMEEYKQRLKKTLPKLGV</sequence>
<protein>
    <submittedName>
        <fullName evidence="1">Uncharacterized protein</fullName>
    </submittedName>
</protein>
<reference evidence="1" key="1">
    <citation type="journal article" date="2014" name="Front. Microbiol.">
        <title>High frequency of phylogenetically diverse reductive dehalogenase-homologous genes in deep subseafloor sedimentary metagenomes.</title>
        <authorList>
            <person name="Kawai M."/>
            <person name="Futagami T."/>
            <person name="Toyoda A."/>
            <person name="Takaki Y."/>
            <person name="Nishi S."/>
            <person name="Hori S."/>
            <person name="Arai W."/>
            <person name="Tsubouchi T."/>
            <person name="Morono Y."/>
            <person name="Uchiyama I."/>
            <person name="Ito T."/>
            <person name="Fujiyama A."/>
            <person name="Inagaki F."/>
            <person name="Takami H."/>
        </authorList>
    </citation>
    <scope>NUCLEOTIDE SEQUENCE</scope>
    <source>
        <strain evidence="1">Expedition CK06-06</strain>
    </source>
</reference>
<proteinExistence type="predicted"/>